<evidence type="ECO:0000256" key="1">
    <source>
        <dbReference type="ARBA" id="ARBA00009986"/>
    </source>
</evidence>
<dbReference type="EMBL" id="LAJG01000024">
    <property type="protein sequence ID" value="KKB77709.1"/>
    <property type="molecule type" value="Genomic_DNA"/>
</dbReference>
<evidence type="ECO:0000313" key="12">
    <source>
        <dbReference type="EMBL" id="KKB77709.1"/>
    </source>
</evidence>
<dbReference type="InterPro" id="IPR015590">
    <property type="entry name" value="Aldehyde_DH_dom"/>
</dbReference>
<dbReference type="InterPro" id="IPR029510">
    <property type="entry name" value="Ald_DH_CS_GLU"/>
</dbReference>
<feature type="active site" evidence="9">
    <location>
        <position position="251"/>
    </location>
</feature>
<dbReference type="STRING" id="361041.VW35_13585"/>
<evidence type="ECO:0000256" key="10">
    <source>
        <dbReference type="RuleBase" id="RU003345"/>
    </source>
</evidence>
<dbReference type="AlphaFoldDB" id="A0A0F5L691"/>
<evidence type="ECO:0000256" key="8">
    <source>
        <dbReference type="ARBA" id="ARBA00070319"/>
    </source>
</evidence>
<name>A0A0F5L691_9HYPH</name>
<dbReference type="InterPro" id="IPR016162">
    <property type="entry name" value="Ald_DH_N"/>
</dbReference>
<evidence type="ECO:0000256" key="4">
    <source>
        <dbReference type="ARBA" id="ARBA00023027"/>
    </source>
</evidence>
<organism evidence="12 13">
    <name type="scientific">Devosia soli</name>
    <dbReference type="NCBI Taxonomy" id="361041"/>
    <lineage>
        <taxon>Bacteria</taxon>
        <taxon>Pseudomonadati</taxon>
        <taxon>Pseudomonadota</taxon>
        <taxon>Alphaproteobacteria</taxon>
        <taxon>Hyphomicrobiales</taxon>
        <taxon>Devosiaceae</taxon>
        <taxon>Devosia</taxon>
    </lineage>
</organism>
<evidence type="ECO:0000256" key="3">
    <source>
        <dbReference type="ARBA" id="ARBA00023002"/>
    </source>
</evidence>
<protein>
    <recommendedName>
        <fullName evidence="8">Salicylaldehyde dehydrogenase</fullName>
        <ecNumber evidence="7">1.2.1.65</ecNumber>
    </recommendedName>
</protein>
<sequence>MSEIGLLIDNQNVPATGGATFARRNPMTGGVVTNAAAAKVEDAIRAADAAKAAFPEWSRSAPAFRRKILLAAADRLSARAPDFIAAMAEETGATAGWAGFNVMLASEMLREAAGLTTQITGEIIPSNRPGSTAYGIRQAAGVVLSMAPWNAPVILGIRALATPLACGNTVVLKSSEISPRTHRQLAEVLIEAGLPKGVLNVVSHAAPDAPTIVEALIAHPAIRRVNFTGSTTVGRRIAELAARNLKPALLELGGKAPMIVLDDADLDEAVAAAAFGAYMNQGQICMSTERIVVDAAVADAFVVKLGAKAKTLKAGDPRDNNTPLGCLVDPQAATRNGALIADALAKGATLVAGGNIEGAIMEATVLDGVTPEMRIYHEESFGPVVAVTRVKDADEAVRVANDTEYGLAASVFGKDVMRAMAIASQIESGICHINGPTVHDEAQMPFGGIKSSGYGRFGGRAGIAEFTDLRWITVQDEEHIHYPF</sequence>
<dbReference type="PROSITE" id="PS00687">
    <property type="entry name" value="ALDEHYDE_DEHYDR_GLU"/>
    <property type="match status" value="1"/>
</dbReference>
<accession>A0A0F5L691</accession>
<evidence type="ECO:0000256" key="6">
    <source>
        <dbReference type="ARBA" id="ARBA00050596"/>
    </source>
</evidence>
<dbReference type="Proteomes" id="UP000033514">
    <property type="component" value="Unassembled WGS sequence"/>
</dbReference>
<dbReference type="PANTHER" id="PTHR42986:SF1">
    <property type="entry name" value="BENZALDEHYDE DEHYDROGENASE YFMT"/>
    <property type="match status" value="1"/>
</dbReference>
<keyword evidence="2" id="KW-0058">Aromatic hydrocarbons catabolism</keyword>
<comment type="caution">
    <text evidence="12">The sequence shown here is derived from an EMBL/GenBank/DDBJ whole genome shotgun (WGS) entry which is preliminary data.</text>
</comment>
<dbReference type="GO" id="GO:0018485">
    <property type="term" value="F:salicylaldehyde dehydrogenase (NAD+) activity"/>
    <property type="evidence" value="ECO:0007669"/>
    <property type="project" value="UniProtKB-EC"/>
</dbReference>
<keyword evidence="3 10" id="KW-0560">Oxidoreductase</keyword>
<evidence type="ECO:0000256" key="5">
    <source>
        <dbReference type="ARBA" id="ARBA00035632"/>
    </source>
</evidence>
<dbReference type="PATRIC" id="fig|361041.3.peg.2103"/>
<dbReference type="EC" id="1.2.1.65" evidence="7"/>
<dbReference type="InterPro" id="IPR016163">
    <property type="entry name" value="Ald_DH_C"/>
</dbReference>
<reference evidence="12 13" key="1">
    <citation type="submission" date="2015-03" db="EMBL/GenBank/DDBJ databases">
        <authorList>
            <person name="Hassan Y.I."/>
            <person name="Lepp D."/>
            <person name="Zhou T."/>
        </authorList>
    </citation>
    <scope>NUCLEOTIDE SEQUENCE [LARGE SCALE GENOMIC DNA]</scope>
    <source>
        <strain evidence="12 13">GH2-10</strain>
    </source>
</reference>
<feature type="domain" description="Aldehyde dehydrogenase" evidence="11">
    <location>
        <begin position="19"/>
        <end position="472"/>
    </location>
</feature>
<comment type="pathway">
    <text evidence="5">Aromatic compound metabolism; naphthalene degradation.</text>
</comment>
<dbReference type="Gene3D" id="3.40.605.10">
    <property type="entry name" value="Aldehyde Dehydrogenase, Chain A, domain 1"/>
    <property type="match status" value="1"/>
</dbReference>
<comment type="similarity">
    <text evidence="1 10">Belongs to the aldehyde dehydrogenase family.</text>
</comment>
<keyword evidence="4" id="KW-0520">NAD</keyword>
<dbReference type="Gene3D" id="3.40.309.10">
    <property type="entry name" value="Aldehyde Dehydrogenase, Chain A, domain 2"/>
    <property type="match status" value="1"/>
</dbReference>
<dbReference type="CDD" id="cd07105">
    <property type="entry name" value="ALDH_SaliADH"/>
    <property type="match status" value="1"/>
</dbReference>
<keyword evidence="13" id="KW-1185">Reference proteome</keyword>
<dbReference type="FunFam" id="3.40.309.10:FF:000010">
    <property type="entry name" value="Gamma-aminobutyraldehyde dehydrogenase"/>
    <property type="match status" value="1"/>
</dbReference>
<evidence type="ECO:0000256" key="9">
    <source>
        <dbReference type="PROSITE-ProRule" id="PRU10007"/>
    </source>
</evidence>
<dbReference type="Pfam" id="PF00171">
    <property type="entry name" value="Aldedh"/>
    <property type="match status" value="1"/>
</dbReference>
<dbReference type="InterPro" id="IPR016161">
    <property type="entry name" value="Ald_DH/histidinol_DH"/>
</dbReference>
<dbReference type="SUPFAM" id="SSF53720">
    <property type="entry name" value="ALDH-like"/>
    <property type="match status" value="1"/>
</dbReference>
<comment type="catalytic activity">
    <reaction evidence="6">
        <text>salicylaldehyde + NAD(+) + H2O = salicylate + NADH + 2 H(+)</text>
        <dbReference type="Rhea" id="RHEA:18537"/>
        <dbReference type="ChEBI" id="CHEBI:15377"/>
        <dbReference type="ChEBI" id="CHEBI:15378"/>
        <dbReference type="ChEBI" id="CHEBI:16008"/>
        <dbReference type="ChEBI" id="CHEBI:30762"/>
        <dbReference type="ChEBI" id="CHEBI:57540"/>
        <dbReference type="ChEBI" id="CHEBI:57945"/>
        <dbReference type="EC" id="1.2.1.65"/>
    </reaction>
</comment>
<dbReference type="RefSeq" id="WP_046143800.1">
    <property type="nucleotide sequence ID" value="NZ_LAJG01000024.1"/>
</dbReference>
<evidence type="ECO:0000313" key="13">
    <source>
        <dbReference type="Proteomes" id="UP000033514"/>
    </source>
</evidence>
<dbReference type="OrthoDB" id="9812625at2"/>
<gene>
    <name evidence="12" type="ORF">VW35_13585</name>
</gene>
<evidence type="ECO:0000259" key="11">
    <source>
        <dbReference type="Pfam" id="PF00171"/>
    </source>
</evidence>
<evidence type="ECO:0000256" key="2">
    <source>
        <dbReference type="ARBA" id="ARBA00022797"/>
    </source>
</evidence>
<dbReference type="FunFam" id="3.40.605.10:FF:000007">
    <property type="entry name" value="NAD/NADP-dependent betaine aldehyde dehydrogenase"/>
    <property type="match status" value="1"/>
</dbReference>
<dbReference type="PANTHER" id="PTHR42986">
    <property type="entry name" value="BENZALDEHYDE DEHYDROGENASE YFMT"/>
    <property type="match status" value="1"/>
</dbReference>
<evidence type="ECO:0000256" key="7">
    <source>
        <dbReference type="ARBA" id="ARBA00066992"/>
    </source>
</evidence>
<proteinExistence type="inferred from homology"/>